<gene>
    <name evidence="2" type="ORF">WI372_11355</name>
</gene>
<accession>A0ABU9EBU1</accession>
<reference evidence="2 3" key="1">
    <citation type="submission" date="2024-02" db="EMBL/GenBank/DDBJ databases">
        <title>A novel Gemmatimonadota bacterium.</title>
        <authorList>
            <person name="Du Z.-J."/>
            <person name="Ye Y.-Q."/>
        </authorList>
    </citation>
    <scope>NUCLEOTIDE SEQUENCE [LARGE SCALE GENOMIC DNA]</scope>
    <source>
        <strain evidence="2 3">DH-20</strain>
    </source>
</reference>
<evidence type="ECO:0000256" key="1">
    <source>
        <dbReference type="SAM" id="SignalP"/>
    </source>
</evidence>
<sequence>MRSGRRGGVALWAAAAAAAVAVAFAPAAGAGQEGDDESPWTLEGEVGTSLYFGASDQTAFLINGGAEHESDDVVFGGEAGFEYGEARVLEGEPYVNKRSWSSKLNLDYAPDDRINPFLSLTAEGSYERRIDLRLSGGLGARYQFVQGGSGRLDLSLSALVERTDPRVESDEDDEIELLARGSARFRARRSMREGGVVFDLVSFYKPALQEPSEDYTVEVTSSLTFALTNSVGLKLSLSDKYDSLAEDRGARDNHDGRLFFSLTAASR</sequence>
<organism evidence="2 3">
    <name type="scientific">Gaopeijia maritima</name>
    <dbReference type="NCBI Taxonomy" id="3119007"/>
    <lineage>
        <taxon>Bacteria</taxon>
        <taxon>Pseudomonadati</taxon>
        <taxon>Gemmatimonadota</taxon>
        <taxon>Longimicrobiia</taxon>
        <taxon>Gaopeijiales</taxon>
        <taxon>Gaopeijiaceae</taxon>
        <taxon>Gaopeijia</taxon>
    </lineage>
</organism>
<feature type="chain" id="PRO_5047378112" evidence="1">
    <location>
        <begin position="31"/>
        <end position="267"/>
    </location>
</feature>
<dbReference type="Proteomes" id="UP001484239">
    <property type="component" value="Unassembled WGS sequence"/>
</dbReference>
<comment type="caution">
    <text evidence="2">The sequence shown here is derived from an EMBL/GenBank/DDBJ whole genome shotgun (WGS) entry which is preliminary data.</text>
</comment>
<dbReference type="PROSITE" id="PS51318">
    <property type="entry name" value="TAT"/>
    <property type="match status" value="1"/>
</dbReference>
<dbReference type="InterPro" id="IPR007433">
    <property type="entry name" value="DUF481"/>
</dbReference>
<dbReference type="EMBL" id="JBBHLI010000006">
    <property type="protein sequence ID" value="MEK9501577.1"/>
    <property type="molecule type" value="Genomic_DNA"/>
</dbReference>
<evidence type="ECO:0000313" key="2">
    <source>
        <dbReference type="EMBL" id="MEK9501577.1"/>
    </source>
</evidence>
<keyword evidence="3" id="KW-1185">Reference proteome</keyword>
<dbReference type="RefSeq" id="WP_405281496.1">
    <property type="nucleotide sequence ID" value="NZ_JBBHLI010000006.1"/>
</dbReference>
<name>A0ABU9EBU1_9BACT</name>
<evidence type="ECO:0000313" key="3">
    <source>
        <dbReference type="Proteomes" id="UP001484239"/>
    </source>
</evidence>
<dbReference type="InterPro" id="IPR006311">
    <property type="entry name" value="TAT_signal"/>
</dbReference>
<protein>
    <submittedName>
        <fullName evidence="2">DUF481 domain-containing protein</fullName>
    </submittedName>
</protein>
<keyword evidence="1" id="KW-0732">Signal</keyword>
<dbReference type="Pfam" id="PF04338">
    <property type="entry name" value="DUF481"/>
    <property type="match status" value="1"/>
</dbReference>
<feature type="signal peptide" evidence="1">
    <location>
        <begin position="1"/>
        <end position="30"/>
    </location>
</feature>
<proteinExistence type="predicted"/>